<dbReference type="EC" id="3.2.1.23" evidence="3 8"/>
<evidence type="ECO:0000256" key="9">
    <source>
        <dbReference type="PIRSR" id="PIRSR001084-1"/>
    </source>
</evidence>
<dbReference type="PANTHER" id="PTHR36447">
    <property type="entry name" value="BETA-GALACTOSIDASE GANA"/>
    <property type="match status" value="1"/>
</dbReference>
<accession>A0A1H0J3G9</accession>
<evidence type="ECO:0000256" key="1">
    <source>
        <dbReference type="ARBA" id="ARBA00001412"/>
    </source>
</evidence>
<dbReference type="AlphaFoldDB" id="A0A1H0J3G9"/>
<dbReference type="GO" id="GO:0005975">
    <property type="term" value="P:carbohydrate metabolic process"/>
    <property type="evidence" value="ECO:0007669"/>
    <property type="project" value="InterPro"/>
</dbReference>
<evidence type="ECO:0000256" key="10">
    <source>
        <dbReference type="PIRSR" id="PIRSR001084-2"/>
    </source>
</evidence>
<gene>
    <name evidence="13" type="ORF">SAMN04488053_11252</name>
</gene>
<evidence type="ECO:0000313" key="13">
    <source>
        <dbReference type="EMBL" id="SDO38152.1"/>
    </source>
</evidence>
<dbReference type="InterPro" id="IPR013738">
    <property type="entry name" value="Beta_galactosidase_Trimer"/>
</dbReference>
<evidence type="ECO:0000256" key="4">
    <source>
        <dbReference type="ARBA" id="ARBA00022723"/>
    </source>
</evidence>
<dbReference type="SUPFAM" id="SSF52317">
    <property type="entry name" value="Class I glutamine amidotransferase-like"/>
    <property type="match status" value="1"/>
</dbReference>
<keyword evidence="4" id="KW-0479">Metal-binding</keyword>
<dbReference type="InterPro" id="IPR029062">
    <property type="entry name" value="Class_I_gatase-like"/>
</dbReference>
<feature type="active site" description="Nucleophile" evidence="9">
    <location>
        <position position="299"/>
    </location>
</feature>
<evidence type="ECO:0000256" key="8">
    <source>
        <dbReference type="PIRNR" id="PIRNR001084"/>
    </source>
</evidence>
<sequence length="667" mass="76372">MYFGVDYYPEQWPRERWETDLQLMKEAGLNLVRVGGFSWSILEPEEGRYDFSWLDEVIKVISSYDLDIVLELPISAPPAWMLHQYPDILPVTSDGRKTGFGAQRHYTVNSRNYRDFCSKTASALAERYGSEESVVGWQLGNETVHLSYGKEDQVAFQSWLERKYETLEKLNEHWGTVFWNQTYSAWEQIHVPAEIPQEDNPSMQLDFNRFWAETHTNFNNKLMRLLREQTDSRQFITHNLVYSGTVQEHREIAEGLDVASFHTYPVLADVTMPRQPAAAARKHDLCRGTKQGKSYWVTEELSGAPSNNRTGYLPRPGHLKLWTYQAIARGAEAVVYFRWRAALRGTEQLCQGILDHDGMPRRKYNELKEMTASLQTFADEYIASDFPAEVGFYHNPENEWAWQIQPQSAQFSYEEEVLRFYEPAHALNIHTDMIQEKDNLSAYKVLIVPVYFLTKPALNEKLKSFAEKGGTIIFTYRTGVKNSDNAVHEKTLPGELASLCGIEIHEYEALPGDGTAQIKGTAGPMKNRSGTGSVWADYIEPAEAEVLAVYEGKWFEDKAAVTKNSFGKGTVYYIGCGLERGLLLPLYEEIFQNAGLETTRLRNKVELVQRETKHTKYLAVLNHNIDKKEEAELPDGKWKDTAGKEKDCKGRITLAPLQSIILKQHKS</sequence>
<evidence type="ECO:0000259" key="12">
    <source>
        <dbReference type="Pfam" id="PF08532"/>
    </source>
</evidence>
<dbReference type="CDD" id="cd03143">
    <property type="entry name" value="A4_beta-galactosidase_middle_domain"/>
    <property type="match status" value="1"/>
</dbReference>
<keyword evidence="5 8" id="KW-0378">Hydrolase</keyword>
<dbReference type="OrthoDB" id="9800974at2"/>
<evidence type="ECO:0000256" key="7">
    <source>
        <dbReference type="ARBA" id="ARBA00023295"/>
    </source>
</evidence>
<evidence type="ECO:0000256" key="5">
    <source>
        <dbReference type="ARBA" id="ARBA00022801"/>
    </source>
</evidence>
<dbReference type="EMBL" id="FNIL01000012">
    <property type="protein sequence ID" value="SDO38152.1"/>
    <property type="molecule type" value="Genomic_DNA"/>
</dbReference>
<proteinExistence type="inferred from homology"/>
<feature type="domain" description="Beta-galactosidase trimerisation" evidence="12">
    <location>
        <begin position="388"/>
        <end position="597"/>
    </location>
</feature>
<name>A0A1H0J3G9_9BACI</name>
<dbReference type="Pfam" id="PF08532">
    <property type="entry name" value="Glyco_hydro_42M"/>
    <property type="match status" value="1"/>
</dbReference>
<dbReference type="Gene3D" id="3.40.50.880">
    <property type="match status" value="1"/>
</dbReference>
<dbReference type="GO" id="GO:0004565">
    <property type="term" value="F:beta-galactosidase activity"/>
    <property type="evidence" value="ECO:0007669"/>
    <property type="project" value="UniProtKB-EC"/>
</dbReference>
<dbReference type="InterPro" id="IPR017853">
    <property type="entry name" value="GH"/>
</dbReference>
<keyword evidence="14" id="KW-1185">Reference proteome</keyword>
<dbReference type="PANTHER" id="PTHR36447:SF2">
    <property type="entry name" value="BETA-GALACTOSIDASE YESZ"/>
    <property type="match status" value="1"/>
</dbReference>
<dbReference type="STRING" id="745820.SAMN04488053_11252"/>
<dbReference type="Proteomes" id="UP000198778">
    <property type="component" value="Unassembled WGS sequence"/>
</dbReference>
<evidence type="ECO:0000256" key="2">
    <source>
        <dbReference type="ARBA" id="ARBA00005940"/>
    </source>
</evidence>
<dbReference type="InterPro" id="IPR013529">
    <property type="entry name" value="Glyco_hydro_42_N"/>
</dbReference>
<dbReference type="Pfam" id="PF02449">
    <property type="entry name" value="Glyco_hydro_42"/>
    <property type="match status" value="1"/>
</dbReference>
<keyword evidence="6" id="KW-0862">Zinc</keyword>
<dbReference type="InterPro" id="IPR003476">
    <property type="entry name" value="Glyco_hydro_42"/>
</dbReference>
<feature type="domain" description="Glycoside hydrolase family 42 N-terminal" evidence="11">
    <location>
        <begin position="6"/>
        <end position="375"/>
    </location>
</feature>
<organism evidence="13 14">
    <name type="scientific">Alkalicoccus daliensis</name>
    <dbReference type="NCBI Taxonomy" id="745820"/>
    <lineage>
        <taxon>Bacteria</taxon>
        <taxon>Bacillati</taxon>
        <taxon>Bacillota</taxon>
        <taxon>Bacilli</taxon>
        <taxon>Bacillales</taxon>
        <taxon>Bacillaceae</taxon>
        <taxon>Alkalicoccus</taxon>
    </lineage>
</organism>
<evidence type="ECO:0000256" key="3">
    <source>
        <dbReference type="ARBA" id="ARBA00012756"/>
    </source>
</evidence>
<feature type="active site" description="Proton donor" evidence="9">
    <location>
        <position position="142"/>
    </location>
</feature>
<feature type="binding site" evidence="10">
    <location>
        <position position="141"/>
    </location>
    <ligand>
        <name>substrate</name>
    </ligand>
</feature>
<comment type="similarity">
    <text evidence="2 8">Belongs to the glycosyl hydrolase 42 family.</text>
</comment>
<dbReference type="PIRSF" id="PIRSF001084">
    <property type="entry name" value="B-galactosidase"/>
    <property type="match status" value="1"/>
</dbReference>
<dbReference type="Gene3D" id="3.20.20.80">
    <property type="entry name" value="Glycosidases"/>
    <property type="match status" value="1"/>
</dbReference>
<dbReference type="InterPro" id="IPR013780">
    <property type="entry name" value="Glyco_hydro_b"/>
</dbReference>
<keyword evidence="7 8" id="KW-0326">Glycosidase</keyword>
<dbReference type="SUPFAM" id="SSF51445">
    <property type="entry name" value="(Trans)glycosidases"/>
    <property type="match status" value="1"/>
</dbReference>
<dbReference type="GO" id="GO:0046872">
    <property type="term" value="F:metal ion binding"/>
    <property type="evidence" value="ECO:0007669"/>
    <property type="project" value="UniProtKB-KW"/>
</dbReference>
<protein>
    <recommendedName>
        <fullName evidence="3 8">Beta-galactosidase</fullName>
        <shortName evidence="8">Beta-gal</shortName>
        <ecNumber evidence="3 8">3.2.1.23</ecNumber>
    </recommendedName>
</protein>
<evidence type="ECO:0000259" key="11">
    <source>
        <dbReference type="Pfam" id="PF02449"/>
    </source>
</evidence>
<comment type="catalytic activity">
    <reaction evidence="1 8">
        <text>Hydrolysis of terminal non-reducing beta-D-galactose residues in beta-D-galactosides.</text>
        <dbReference type="EC" id="3.2.1.23"/>
    </reaction>
</comment>
<dbReference type="Gene3D" id="2.60.40.1180">
    <property type="entry name" value="Golgi alpha-mannosidase II"/>
    <property type="match status" value="1"/>
</dbReference>
<evidence type="ECO:0000313" key="14">
    <source>
        <dbReference type="Proteomes" id="UP000198778"/>
    </source>
</evidence>
<reference evidence="14" key="1">
    <citation type="submission" date="2016-10" db="EMBL/GenBank/DDBJ databases">
        <authorList>
            <person name="Varghese N."/>
            <person name="Submissions S."/>
        </authorList>
    </citation>
    <scope>NUCLEOTIDE SEQUENCE [LARGE SCALE GENOMIC DNA]</scope>
    <source>
        <strain evidence="14">CGMCC 1.10369</strain>
    </source>
</reference>
<dbReference type="GO" id="GO:0009341">
    <property type="term" value="C:beta-galactosidase complex"/>
    <property type="evidence" value="ECO:0007669"/>
    <property type="project" value="InterPro"/>
</dbReference>
<dbReference type="RefSeq" id="WP_090843779.1">
    <property type="nucleotide sequence ID" value="NZ_FNIL01000012.1"/>
</dbReference>
<evidence type="ECO:0000256" key="6">
    <source>
        <dbReference type="ARBA" id="ARBA00022833"/>
    </source>
</evidence>